<dbReference type="InterPro" id="IPR003018">
    <property type="entry name" value="GAF"/>
</dbReference>
<dbReference type="InterPro" id="IPR003594">
    <property type="entry name" value="HATPase_dom"/>
</dbReference>
<reference evidence="11 12" key="1">
    <citation type="submission" date="2019-07" db="EMBL/GenBank/DDBJ databases">
        <title>Whole genome shotgun sequence of Chryseobacterium hagamense NBRC 105253.</title>
        <authorList>
            <person name="Hosoyama A."/>
            <person name="Uohara A."/>
            <person name="Ohji S."/>
            <person name="Ichikawa N."/>
        </authorList>
    </citation>
    <scope>NUCLEOTIDE SEQUENCE [LARGE SCALE GENOMIC DNA]</scope>
    <source>
        <strain evidence="11 12">NBRC 105253</strain>
    </source>
</reference>
<dbReference type="InterPro" id="IPR052162">
    <property type="entry name" value="Sensor_kinase/Photoreceptor"/>
</dbReference>
<dbReference type="SMART" id="SM00065">
    <property type="entry name" value="GAF"/>
    <property type="match status" value="1"/>
</dbReference>
<dbReference type="FunFam" id="1.10.287.130:FF:000001">
    <property type="entry name" value="Two-component sensor histidine kinase"/>
    <property type="match status" value="1"/>
</dbReference>
<dbReference type="SUPFAM" id="SSF55874">
    <property type="entry name" value="ATPase domain of HSP90 chaperone/DNA topoisomerase II/histidine kinase"/>
    <property type="match status" value="1"/>
</dbReference>
<keyword evidence="3" id="KW-0597">Phosphoprotein</keyword>
<gene>
    <name evidence="11" type="ORF">CHA01nite_37970</name>
</gene>
<dbReference type="SMART" id="SM00086">
    <property type="entry name" value="PAC"/>
    <property type="match status" value="2"/>
</dbReference>
<dbReference type="CDD" id="cd00130">
    <property type="entry name" value="PAS"/>
    <property type="match status" value="1"/>
</dbReference>
<dbReference type="InterPro" id="IPR029016">
    <property type="entry name" value="GAF-like_dom_sf"/>
</dbReference>
<organism evidence="11 12">
    <name type="scientific">Chryseobacterium hagamense</name>
    <dbReference type="NCBI Taxonomy" id="395935"/>
    <lineage>
        <taxon>Bacteria</taxon>
        <taxon>Pseudomonadati</taxon>
        <taxon>Bacteroidota</taxon>
        <taxon>Flavobacteriia</taxon>
        <taxon>Flavobacteriales</taxon>
        <taxon>Weeksellaceae</taxon>
        <taxon>Chryseobacterium group</taxon>
        <taxon>Chryseobacterium</taxon>
    </lineage>
</organism>
<dbReference type="NCBIfam" id="TIGR00229">
    <property type="entry name" value="sensory_box"/>
    <property type="match status" value="2"/>
</dbReference>
<feature type="domain" description="PAC" evidence="10">
    <location>
        <begin position="405"/>
        <end position="459"/>
    </location>
</feature>
<dbReference type="PROSITE" id="PS50109">
    <property type="entry name" value="HIS_KIN"/>
    <property type="match status" value="1"/>
</dbReference>
<dbReference type="InterPro" id="IPR036890">
    <property type="entry name" value="HATPase_C_sf"/>
</dbReference>
<keyword evidence="6" id="KW-0902">Two-component regulatory system</keyword>
<evidence type="ECO:0000259" key="9">
    <source>
        <dbReference type="PROSITE" id="PS50109"/>
    </source>
</evidence>
<evidence type="ECO:0000256" key="4">
    <source>
        <dbReference type="ARBA" id="ARBA00022679"/>
    </source>
</evidence>
<proteinExistence type="predicted"/>
<dbReference type="InterPro" id="IPR013656">
    <property type="entry name" value="PAS_4"/>
</dbReference>
<dbReference type="FunFam" id="3.30.565.10:FF:000006">
    <property type="entry name" value="Sensor histidine kinase WalK"/>
    <property type="match status" value="1"/>
</dbReference>
<protein>
    <recommendedName>
        <fullName evidence="2">histidine kinase</fullName>
        <ecNumber evidence="2">2.7.13.3</ecNumber>
    </recommendedName>
</protein>
<dbReference type="Gene3D" id="2.10.70.100">
    <property type="match status" value="1"/>
</dbReference>
<dbReference type="EMBL" id="BJYJ01000044">
    <property type="protein sequence ID" value="GEN78057.1"/>
    <property type="molecule type" value="Genomic_DNA"/>
</dbReference>
<evidence type="ECO:0000256" key="6">
    <source>
        <dbReference type="ARBA" id="ARBA00023012"/>
    </source>
</evidence>
<dbReference type="InterPro" id="IPR036097">
    <property type="entry name" value="HisK_dim/P_sf"/>
</dbReference>
<dbReference type="InterPro" id="IPR001610">
    <property type="entry name" value="PAC"/>
</dbReference>
<dbReference type="Gene3D" id="3.30.450.40">
    <property type="match status" value="1"/>
</dbReference>
<evidence type="ECO:0000313" key="11">
    <source>
        <dbReference type="EMBL" id="GEN78057.1"/>
    </source>
</evidence>
<feature type="domain" description="PAC" evidence="10">
    <location>
        <begin position="278"/>
        <end position="330"/>
    </location>
</feature>
<dbReference type="InterPro" id="IPR013655">
    <property type="entry name" value="PAS_fold_3"/>
</dbReference>
<sequence>MPETNPSEEQQRLAALHSYHVLDTAAEKDFDDLTELAAAICNTPIALISLVDVNRQWFKSHHGMEARQTDRCYSFCSHAIKQPEVLMQVEDAMLDPRFSDNPLVTGNPDIRFYAGMPLVDENGYALGSLCVIDQKPGILSEIQQKALRTLARQVTDKLSLRRRNIELLETNEKLGQANRHLQETEEKLKKANAELSEGKEWLQTILDTVGEGIAIMDEKENIIYTNKRSREIFKSEETGLHALTVGKPEWNNRRLDGSPLPAEEHPLAVALLSGAPVSNYEFMASDHKGNGMYLCLNAAPVTDKEGKVTGAIGSFSDITERYLLQQQLKDREERLQMAIASANLGTWHMDAVTREFFPSPRLKELFGFYPDEEMTYEAAMARIPESHRQEVTDAVEASAAKGEPYELEYPIIGYHDKKLRWVCATGHLYTKIENPQVVHFSGTMSDITERKLDEQRRSDFIGMVSHELRNPLTAIGGYTYLLAKRAQKNNDAMVSDAAGKLSRQIKRMEALINGFLDMARLGEGKIQLNRSAFDMADLVRIAEDESLATITSHKVVFAPVDFTPVEADKDKIEQVLVNFINNAVKYSPEGSTIQVSCVTRKGEARVQVTDEGMGIPEKDQPFVFDRFYRVESEGMKNKKGFGIGLYICREIIERHHGAIGVESTEGQGSTFWFTLPVVAR</sequence>
<dbReference type="Pfam" id="PF01590">
    <property type="entry name" value="GAF"/>
    <property type="match status" value="1"/>
</dbReference>
<keyword evidence="4" id="KW-0808">Transferase</keyword>
<dbReference type="InterPro" id="IPR035965">
    <property type="entry name" value="PAS-like_dom_sf"/>
</dbReference>
<keyword evidence="12" id="KW-1185">Reference proteome</keyword>
<dbReference type="InterPro" id="IPR000014">
    <property type="entry name" value="PAS"/>
</dbReference>
<dbReference type="PANTHER" id="PTHR43304">
    <property type="entry name" value="PHYTOCHROME-LIKE PROTEIN CPH1"/>
    <property type="match status" value="1"/>
</dbReference>
<evidence type="ECO:0000256" key="5">
    <source>
        <dbReference type="ARBA" id="ARBA00022777"/>
    </source>
</evidence>
<evidence type="ECO:0000259" key="10">
    <source>
        <dbReference type="PROSITE" id="PS50113"/>
    </source>
</evidence>
<accession>A0A511YS82</accession>
<dbReference type="CDD" id="cd00082">
    <property type="entry name" value="HisKA"/>
    <property type="match status" value="1"/>
</dbReference>
<keyword evidence="8" id="KW-0175">Coiled coil</keyword>
<dbReference type="Pfam" id="PF00512">
    <property type="entry name" value="HisKA"/>
    <property type="match status" value="1"/>
</dbReference>
<dbReference type="SMART" id="SM00388">
    <property type="entry name" value="HisKA"/>
    <property type="match status" value="1"/>
</dbReference>
<dbReference type="PROSITE" id="PS50113">
    <property type="entry name" value="PAC"/>
    <property type="match status" value="2"/>
</dbReference>
<dbReference type="SUPFAM" id="SSF47384">
    <property type="entry name" value="Homodimeric domain of signal transducing histidine kinase"/>
    <property type="match status" value="1"/>
</dbReference>
<dbReference type="Gene3D" id="3.30.450.20">
    <property type="entry name" value="PAS domain"/>
    <property type="match status" value="2"/>
</dbReference>
<evidence type="ECO:0000256" key="2">
    <source>
        <dbReference type="ARBA" id="ARBA00012438"/>
    </source>
</evidence>
<dbReference type="Pfam" id="PF08448">
    <property type="entry name" value="PAS_4"/>
    <property type="match status" value="1"/>
</dbReference>
<dbReference type="OrthoDB" id="9811889at2"/>
<dbReference type="SUPFAM" id="SSF55785">
    <property type="entry name" value="PYP-like sensor domain (PAS domain)"/>
    <property type="match status" value="2"/>
</dbReference>
<comment type="catalytic activity">
    <reaction evidence="1">
        <text>ATP + protein L-histidine = ADP + protein N-phospho-L-histidine.</text>
        <dbReference type="EC" id="2.7.13.3"/>
    </reaction>
</comment>
<dbReference type="SMART" id="SM00387">
    <property type="entry name" value="HATPase_c"/>
    <property type="match status" value="1"/>
</dbReference>
<evidence type="ECO:0000256" key="8">
    <source>
        <dbReference type="SAM" id="Coils"/>
    </source>
</evidence>
<dbReference type="GO" id="GO:0000155">
    <property type="term" value="F:phosphorelay sensor kinase activity"/>
    <property type="evidence" value="ECO:0007669"/>
    <property type="project" value="InterPro"/>
</dbReference>
<comment type="caution">
    <text evidence="11">The sequence shown here is derived from an EMBL/GenBank/DDBJ whole genome shotgun (WGS) entry which is preliminary data.</text>
</comment>
<feature type="coiled-coil region" evidence="8">
    <location>
        <begin position="167"/>
        <end position="201"/>
    </location>
</feature>
<dbReference type="EC" id="2.7.13.3" evidence="2"/>
<dbReference type="Pfam" id="PF02518">
    <property type="entry name" value="HATPase_c"/>
    <property type="match status" value="1"/>
</dbReference>
<keyword evidence="5" id="KW-0418">Kinase</keyword>
<dbReference type="InterPro" id="IPR003661">
    <property type="entry name" value="HisK_dim/P_dom"/>
</dbReference>
<dbReference type="InterPro" id="IPR005467">
    <property type="entry name" value="His_kinase_dom"/>
</dbReference>
<dbReference type="Gene3D" id="1.10.287.130">
    <property type="match status" value="1"/>
</dbReference>
<evidence type="ECO:0000256" key="3">
    <source>
        <dbReference type="ARBA" id="ARBA00022553"/>
    </source>
</evidence>
<feature type="domain" description="Histidine kinase" evidence="9">
    <location>
        <begin position="463"/>
        <end position="679"/>
    </location>
</feature>
<dbReference type="AlphaFoldDB" id="A0A511YS82"/>
<dbReference type="InterPro" id="IPR000700">
    <property type="entry name" value="PAS-assoc_C"/>
</dbReference>
<keyword evidence="7" id="KW-0472">Membrane</keyword>
<dbReference type="SUPFAM" id="SSF55781">
    <property type="entry name" value="GAF domain-like"/>
    <property type="match status" value="1"/>
</dbReference>
<dbReference type="RefSeq" id="WP_146944412.1">
    <property type="nucleotide sequence ID" value="NZ_BJYJ01000044.1"/>
</dbReference>
<dbReference type="InterPro" id="IPR004358">
    <property type="entry name" value="Sig_transdc_His_kin-like_C"/>
</dbReference>
<evidence type="ECO:0000256" key="1">
    <source>
        <dbReference type="ARBA" id="ARBA00000085"/>
    </source>
</evidence>
<evidence type="ECO:0000313" key="12">
    <source>
        <dbReference type="Proteomes" id="UP000321863"/>
    </source>
</evidence>
<dbReference type="CDD" id="cd00075">
    <property type="entry name" value="HATPase"/>
    <property type="match status" value="1"/>
</dbReference>
<dbReference type="Pfam" id="PF08447">
    <property type="entry name" value="PAS_3"/>
    <property type="match status" value="1"/>
</dbReference>
<dbReference type="PRINTS" id="PR00344">
    <property type="entry name" value="BCTRLSENSOR"/>
</dbReference>
<name>A0A511YS82_9FLAO</name>
<dbReference type="PANTHER" id="PTHR43304:SF1">
    <property type="entry name" value="PAC DOMAIN-CONTAINING PROTEIN"/>
    <property type="match status" value="1"/>
</dbReference>
<dbReference type="Gene3D" id="3.30.565.10">
    <property type="entry name" value="Histidine kinase-like ATPase, C-terminal domain"/>
    <property type="match status" value="1"/>
</dbReference>
<dbReference type="Proteomes" id="UP000321863">
    <property type="component" value="Unassembled WGS sequence"/>
</dbReference>
<evidence type="ECO:0000256" key="7">
    <source>
        <dbReference type="ARBA" id="ARBA00023136"/>
    </source>
</evidence>